<keyword evidence="2" id="KW-1185">Reference proteome</keyword>
<gene>
    <name evidence="1" type="ORF">DPMN_151128</name>
</gene>
<comment type="caution">
    <text evidence="1">The sequence shown here is derived from an EMBL/GenBank/DDBJ whole genome shotgun (WGS) entry which is preliminary data.</text>
</comment>
<reference evidence="1" key="1">
    <citation type="journal article" date="2019" name="bioRxiv">
        <title>The Genome of the Zebra Mussel, Dreissena polymorpha: A Resource for Invasive Species Research.</title>
        <authorList>
            <person name="McCartney M.A."/>
            <person name="Auch B."/>
            <person name="Kono T."/>
            <person name="Mallez S."/>
            <person name="Zhang Y."/>
            <person name="Obille A."/>
            <person name="Becker A."/>
            <person name="Abrahante J.E."/>
            <person name="Garbe J."/>
            <person name="Badalamenti J.P."/>
            <person name="Herman A."/>
            <person name="Mangelson H."/>
            <person name="Liachko I."/>
            <person name="Sullivan S."/>
            <person name="Sone E.D."/>
            <person name="Koren S."/>
            <person name="Silverstein K.A.T."/>
            <person name="Beckman K.B."/>
            <person name="Gohl D.M."/>
        </authorList>
    </citation>
    <scope>NUCLEOTIDE SEQUENCE</scope>
    <source>
        <strain evidence="1">Duluth1</strain>
        <tissue evidence="1">Whole animal</tissue>
    </source>
</reference>
<sequence>MTTLPQTNRHRLLFLQQLVKPDTKRNAFHVKVSSHLCSLAAFNNDDERIRRVYMEIRVAF</sequence>
<dbReference type="EMBL" id="JAIWYP010000007">
    <property type="protein sequence ID" value="KAH3797545.1"/>
    <property type="molecule type" value="Genomic_DNA"/>
</dbReference>
<reference evidence="1" key="2">
    <citation type="submission" date="2020-11" db="EMBL/GenBank/DDBJ databases">
        <authorList>
            <person name="McCartney M.A."/>
            <person name="Auch B."/>
            <person name="Kono T."/>
            <person name="Mallez S."/>
            <person name="Becker A."/>
            <person name="Gohl D.M."/>
            <person name="Silverstein K.A.T."/>
            <person name="Koren S."/>
            <person name="Bechman K.B."/>
            <person name="Herman A."/>
            <person name="Abrahante J.E."/>
            <person name="Garbe J."/>
        </authorList>
    </citation>
    <scope>NUCLEOTIDE SEQUENCE</scope>
    <source>
        <strain evidence="1">Duluth1</strain>
        <tissue evidence="1">Whole animal</tissue>
    </source>
</reference>
<accession>A0A9D4FF07</accession>
<protein>
    <submittedName>
        <fullName evidence="1">Uncharacterized protein</fullName>
    </submittedName>
</protein>
<name>A0A9D4FF07_DREPO</name>
<evidence type="ECO:0000313" key="2">
    <source>
        <dbReference type="Proteomes" id="UP000828390"/>
    </source>
</evidence>
<organism evidence="1 2">
    <name type="scientific">Dreissena polymorpha</name>
    <name type="common">Zebra mussel</name>
    <name type="synonym">Mytilus polymorpha</name>
    <dbReference type="NCBI Taxonomy" id="45954"/>
    <lineage>
        <taxon>Eukaryota</taxon>
        <taxon>Metazoa</taxon>
        <taxon>Spiralia</taxon>
        <taxon>Lophotrochozoa</taxon>
        <taxon>Mollusca</taxon>
        <taxon>Bivalvia</taxon>
        <taxon>Autobranchia</taxon>
        <taxon>Heteroconchia</taxon>
        <taxon>Euheterodonta</taxon>
        <taxon>Imparidentia</taxon>
        <taxon>Neoheterodontei</taxon>
        <taxon>Myida</taxon>
        <taxon>Dreissenoidea</taxon>
        <taxon>Dreissenidae</taxon>
        <taxon>Dreissena</taxon>
    </lineage>
</organism>
<dbReference type="Proteomes" id="UP000828390">
    <property type="component" value="Unassembled WGS sequence"/>
</dbReference>
<dbReference type="AlphaFoldDB" id="A0A9D4FF07"/>
<proteinExistence type="predicted"/>
<evidence type="ECO:0000313" key="1">
    <source>
        <dbReference type="EMBL" id="KAH3797545.1"/>
    </source>
</evidence>